<comment type="caution">
    <text evidence="2">The sequence shown here is derived from an EMBL/GenBank/DDBJ whole genome shotgun (WGS) entry which is preliminary data.</text>
</comment>
<proteinExistence type="predicted"/>
<evidence type="ECO:0000256" key="1">
    <source>
        <dbReference type="SAM" id="SignalP"/>
    </source>
</evidence>
<feature type="chain" id="PRO_5030617918" evidence="1">
    <location>
        <begin position="21"/>
        <end position="41"/>
    </location>
</feature>
<accession>A0A7W7ZIE4</accession>
<keyword evidence="1" id="KW-0732">Signal</keyword>
<sequence length="41" mass="4576">MKFAVYWPFWALCSRALVLANGPFAYGQQMIVAASPLRLST</sequence>
<dbReference type="AlphaFoldDB" id="A0A7W7ZIE4"/>
<protein>
    <submittedName>
        <fullName evidence="2">Uncharacterized protein</fullName>
    </submittedName>
</protein>
<gene>
    <name evidence="2" type="ORF">HDF16_004840</name>
</gene>
<feature type="signal peptide" evidence="1">
    <location>
        <begin position="1"/>
        <end position="20"/>
    </location>
</feature>
<evidence type="ECO:0000313" key="2">
    <source>
        <dbReference type="EMBL" id="MBB5060104.1"/>
    </source>
</evidence>
<dbReference type="RefSeq" id="WP_281383548.1">
    <property type="nucleotide sequence ID" value="NZ_JACHIP010000009.1"/>
</dbReference>
<name>A0A7W7ZIE4_9BACT</name>
<keyword evidence="3" id="KW-1185">Reference proteome</keyword>
<evidence type="ECO:0000313" key="3">
    <source>
        <dbReference type="Proteomes" id="UP000540989"/>
    </source>
</evidence>
<reference evidence="2 3" key="1">
    <citation type="submission" date="2020-08" db="EMBL/GenBank/DDBJ databases">
        <title>Genomic Encyclopedia of Type Strains, Phase IV (KMG-V): Genome sequencing to study the core and pangenomes of soil and plant-associated prokaryotes.</title>
        <authorList>
            <person name="Whitman W."/>
        </authorList>
    </citation>
    <scope>NUCLEOTIDE SEQUENCE [LARGE SCALE GENOMIC DNA]</scope>
    <source>
        <strain evidence="2 3">M8UP14</strain>
    </source>
</reference>
<dbReference type="EMBL" id="JACHIP010000009">
    <property type="protein sequence ID" value="MBB5060104.1"/>
    <property type="molecule type" value="Genomic_DNA"/>
</dbReference>
<organism evidence="2 3">
    <name type="scientific">Granulicella aggregans</name>
    <dbReference type="NCBI Taxonomy" id="474949"/>
    <lineage>
        <taxon>Bacteria</taxon>
        <taxon>Pseudomonadati</taxon>
        <taxon>Acidobacteriota</taxon>
        <taxon>Terriglobia</taxon>
        <taxon>Terriglobales</taxon>
        <taxon>Acidobacteriaceae</taxon>
        <taxon>Granulicella</taxon>
    </lineage>
</organism>
<dbReference type="Proteomes" id="UP000540989">
    <property type="component" value="Unassembled WGS sequence"/>
</dbReference>